<accession>A0A6M1S2W5</accession>
<reference evidence="3 4" key="1">
    <citation type="submission" date="2020-02" db="EMBL/GenBank/DDBJ databases">
        <title>Draft genome sequence of Limisphaera ngatamarikiensis NGM72.4T, a thermophilic Verrucomicrobia grouped in subdivision 3.</title>
        <authorList>
            <person name="Carere C.R."/>
            <person name="Steen J."/>
            <person name="Hugenholtz P."/>
            <person name="Stott M.B."/>
        </authorList>
    </citation>
    <scope>NUCLEOTIDE SEQUENCE [LARGE SCALE GENOMIC DNA]</scope>
    <source>
        <strain evidence="3 4">NGM72.4</strain>
    </source>
</reference>
<dbReference type="AlphaFoldDB" id="A0A6M1S2W5"/>
<feature type="transmembrane region" description="Helical" evidence="2">
    <location>
        <begin position="51"/>
        <end position="74"/>
    </location>
</feature>
<evidence type="ECO:0000313" key="4">
    <source>
        <dbReference type="Proteomes" id="UP000477311"/>
    </source>
</evidence>
<dbReference type="EMBL" id="JAAKYA010000064">
    <property type="protein sequence ID" value="NGO39650.1"/>
    <property type="molecule type" value="Genomic_DNA"/>
</dbReference>
<keyword evidence="4" id="KW-1185">Reference proteome</keyword>
<keyword evidence="2" id="KW-1133">Transmembrane helix</keyword>
<evidence type="ECO:0000313" key="3">
    <source>
        <dbReference type="EMBL" id="NGO39650.1"/>
    </source>
</evidence>
<name>A0A6M1S2W5_9BACT</name>
<evidence type="ECO:0000256" key="2">
    <source>
        <dbReference type="SAM" id="Phobius"/>
    </source>
</evidence>
<keyword evidence="2" id="KW-0812">Transmembrane</keyword>
<keyword evidence="2" id="KW-0472">Membrane</keyword>
<comment type="caution">
    <text evidence="3">The sequence shown here is derived from an EMBL/GenBank/DDBJ whole genome shotgun (WGS) entry which is preliminary data.</text>
</comment>
<evidence type="ECO:0000256" key="1">
    <source>
        <dbReference type="SAM" id="MobiDB-lite"/>
    </source>
</evidence>
<sequence>MERPPEMPPLKAAGPELTPVRIAAALLIALVADAVQIGLGPFGLTWVDDLLDVVVAVLEVALLGFHPLLLPTFVLEVVPVVEYLPSWTGCVLAVVALRRRAARRRSQQAHPPLSRDGGAAGPVIDV</sequence>
<dbReference type="RefSeq" id="WP_165107802.1">
    <property type="nucleotide sequence ID" value="NZ_JAAKYA010000064.1"/>
</dbReference>
<gene>
    <name evidence="3" type="ORF">G4L39_09615</name>
</gene>
<feature type="transmembrane region" description="Helical" evidence="2">
    <location>
        <begin position="20"/>
        <end position="39"/>
    </location>
</feature>
<protein>
    <submittedName>
        <fullName evidence="3">Uncharacterized protein</fullName>
    </submittedName>
</protein>
<feature type="region of interest" description="Disordered" evidence="1">
    <location>
        <begin position="106"/>
        <end position="126"/>
    </location>
</feature>
<organism evidence="3 4">
    <name type="scientific">Limisphaera ngatamarikiensis</name>
    <dbReference type="NCBI Taxonomy" id="1324935"/>
    <lineage>
        <taxon>Bacteria</taxon>
        <taxon>Pseudomonadati</taxon>
        <taxon>Verrucomicrobiota</taxon>
        <taxon>Verrucomicrobiia</taxon>
        <taxon>Limisphaerales</taxon>
        <taxon>Limisphaeraceae</taxon>
        <taxon>Limisphaera</taxon>
    </lineage>
</organism>
<feature type="transmembrane region" description="Helical" evidence="2">
    <location>
        <begin position="80"/>
        <end position="97"/>
    </location>
</feature>
<dbReference type="Proteomes" id="UP000477311">
    <property type="component" value="Unassembled WGS sequence"/>
</dbReference>
<proteinExistence type="predicted"/>